<dbReference type="EMBL" id="BAAARY010000006">
    <property type="protein sequence ID" value="GAA2520960.1"/>
    <property type="molecule type" value="Genomic_DNA"/>
</dbReference>
<name>A0ABP6AR44_9ACTN</name>
<proteinExistence type="predicted"/>
<gene>
    <name evidence="2" type="ORF">GCM10010201_18300</name>
</gene>
<organism evidence="2 3">
    <name type="scientific">Pilimelia columellifera subsp. columellifera</name>
    <dbReference type="NCBI Taxonomy" id="706583"/>
    <lineage>
        <taxon>Bacteria</taxon>
        <taxon>Bacillati</taxon>
        <taxon>Actinomycetota</taxon>
        <taxon>Actinomycetes</taxon>
        <taxon>Micromonosporales</taxon>
        <taxon>Micromonosporaceae</taxon>
        <taxon>Pilimelia</taxon>
    </lineage>
</organism>
<evidence type="ECO:0000256" key="1">
    <source>
        <dbReference type="SAM" id="MobiDB-lite"/>
    </source>
</evidence>
<evidence type="ECO:0000313" key="2">
    <source>
        <dbReference type="EMBL" id="GAA2520960.1"/>
    </source>
</evidence>
<accession>A0ABP6AR44</accession>
<evidence type="ECO:0000313" key="3">
    <source>
        <dbReference type="Proteomes" id="UP001499978"/>
    </source>
</evidence>
<protein>
    <submittedName>
        <fullName evidence="2">Uncharacterized protein</fullName>
    </submittedName>
</protein>
<comment type="caution">
    <text evidence="2">The sequence shown here is derived from an EMBL/GenBank/DDBJ whole genome shotgun (WGS) entry which is preliminary data.</text>
</comment>
<feature type="compositionally biased region" description="Low complexity" evidence="1">
    <location>
        <begin position="250"/>
        <end position="260"/>
    </location>
</feature>
<keyword evidence="3" id="KW-1185">Reference proteome</keyword>
<dbReference type="Proteomes" id="UP001499978">
    <property type="component" value="Unassembled WGS sequence"/>
</dbReference>
<feature type="region of interest" description="Disordered" evidence="1">
    <location>
        <begin position="250"/>
        <end position="278"/>
    </location>
</feature>
<reference evidence="3" key="1">
    <citation type="journal article" date="2019" name="Int. J. Syst. Evol. Microbiol.">
        <title>The Global Catalogue of Microorganisms (GCM) 10K type strain sequencing project: providing services to taxonomists for standard genome sequencing and annotation.</title>
        <authorList>
            <consortium name="The Broad Institute Genomics Platform"/>
            <consortium name="The Broad Institute Genome Sequencing Center for Infectious Disease"/>
            <person name="Wu L."/>
            <person name="Ma J."/>
        </authorList>
    </citation>
    <scope>NUCLEOTIDE SEQUENCE [LARGE SCALE GENOMIC DNA]</scope>
    <source>
        <strain evidence="3">JCM 3367</strain>
    </source>
</reference>
<sequence>MVSHDYPALTAGAWFGEDDALAPMGVPGCVVSGLAPQVRLVDQLTRGRRSVGRCAAAASLVGVRVHAYGAPVHVTVDLRLEISAEHRRRGSSLARPRLLLVLSQGTPRQAVLLAADRPDGGGDGVRARVSFTVPARDLPDGGLLLIEILDGAARLPRADAAGFAPAGPVGVRVDRIDFAAMPVAAPTLSGAVDRRTAEWSGLVSSGGLLLTAGASGDHPGMAHSPSLVVNEADGALPVIRVRCGEPLRWSGPSAGAAASSSGGGPSSGPERRGGPGTRFAAALGPALRRALPPRVRPLSADEVEFRAASVLDGRSVPLAVSGQGATASLAFPASQRGPVLVVASPRDVPGAPRRAVCELVDASHG</sequence>